<dbReference type="EMBL" id="JAQRFN010000033">
    <property type="protein sequence ID" value="MDC9598557.1"/>
    <property type="molecule type" value="Genomic_DNA"/>
</dbReference>
<dbReference type="RefSeq" id="WP_273577117.1">
    <property type="nucleotide sequence ID" value="NZ_JAQRFN010000033.1"/>
</dbReference>
<gene>
    <name evidence="2" type="ORF">PSI14_17370</name>
</gene>
<organism evidence="2 3">
    <name type="scientific">Xenorhabdus anantnagensis</name>
    <dbReference type="NCBI Taxonomy" id="3025875"/>
    <lineage>
        <taxon>Bacteria</taxon>
        <taxon>Pseudomonadati</taxon>
        <taxon>Pseudomonadota</taxon>
        <taxon>Gammaproteobacteria</taxon>
        <taxon>Enterobacterales</taxon>
        <taxon>Morganellaceae</taxon>
        <taxon>Xenorhabdus</taxon>
    </lineage>
</organism>
<proteinExistence type="predicted"/>
<dbReference type="Pfam" id="PF18457">
    <property type="entry name" value="PUD1_2"/>
    <property type="match status" value="1"/>
</dbReference>
<comment type="caution">
    <text evidence="2">The sequence shown here is derived from an EMBL/GenBank/DDBJ whole genome shotgun (WGS) entry which is preliminary data.</text>
</comment>
<name>A0ABT5LVV4_9GAMM</name>
<evidence type="ECO:0000313" key="3">
    <source>
        <dbReference type="Proteomes" id="UP001220225"/>
    </source>
</evidence>
<dbReference type="Gene3D" id="2.60.40.3820">
    <property type="match status" value="1"/>
</dbReference>
<keyword evidence="3" id="KW-1185">Reference proteome</keyword>
<accession>A0ABT5LVV4</accession>
<sequence>MINTKYNSPVSFLNEAGKDILSISSAHIYSTHEDKFKTDKTDPVIKNNEFCKKIMSVHYNTGEIHADWWFVTWVTSDGIIHITSPLNFQGFLKKLNDALSSVPAEVGLLAGLAIGAANLPAGAIAAATIVTAVILRTFFSNANTLDTDGFKRFDLTPKDSGNQILITLGEKSVKFKSKTGSASTNAKTVSYTPILKVNKLNNN</sequence>
<evidence type="ECO:0000313" key="2">
    <source>
        <dbReference type="EMBL" id="MDC9598557.1"/>
    </source>
</evidence>
<dbReference type="InterPro" id="IPR041157">
    <property type="entry name" value="PUD1/2"/>
</dbReference>
<evidence type="ECO:0000259" key="1">
    <source>
        <dbReference type="Pfam" id="PF18457"/>
    </source>
</evidence>
<reference evidence="2 3" key="1">
    <citation type="submission" date="2023-02" db="EMBL/GenBank/DDBJ databases">
        <title>Entomopathogenic bacteria.</title>
        <authorList>
            <person name="Machado R.A."/>
        </authorList>
    </citation>
    <scope>NUCLEOTIDE SEQUENCE [LARGE SCALE GENOMIC DNA]</scope>
    <source>
        <strain evidence="2 3">XENO-2</strain>
    </source>
</reference>
<dbReference type="Proteomes" id="UP001220225">
    <property type="component" value="Unassembled WGS sequence"/>
</dbReference>
<feature type="domain" description="Up-regulated in Daf-2" evidence="1">
    <location>
        <begin position="5"/>
        <end position="185"/>
    </location>
</feature>
<protein>
    <recommendedName>
        <fullName evidence="1">Up-regulated in Daf-2 domain-containing protein</fullName>
    </recommendedName>
</protein>